<evidence type="ECO:0000313" key="3">
    <source>
        <dbReference type="EMBL" id="KAH0812146.1"/>
    </source>
</evidence>
<dbReference type="AlphaFoldDB" id="A0A8J6HCX2"/>
<protein>
    <submittedName>
        <fullName evidence="3">Uncharacterized protein</fullName>
    </submittedName>
</protein>
<reference evidence="3" key="1">
    <citation type="journal article" date="2020" name="J Insects Food Feed">
        <title>The yellow mealworm (Tenebrio molitor) genome: a resource for the emerging insects as food and feed industry.</title>
        <authorList>
            <person name="Eriksson T."/>
            <person name="Andere A."/>
            <person name="Kelstrup H."/>
            <person name="Emery V."/>
            <person name="Picard C."/>
        </authorList>
    </citation>
    <scope>NUCLEOTIDE SEQUENCE</scope>
    <source>
        <strain evidence="3">Stoneville</strain>
        <tissue evidence="3">Whole head</tissue>
    </source>
</reference>
<dbReference type="Proteomes" id="UP000719412">
    <property type="component" value="Unassembled WGS sequence"/>
</dbReference>
<feature type="region of interest" description="Disordered" evidence="2">
    <location>
        <begin position="28"/>
        <end position="69"/>
    </location>
</feature>
<name>A0A8J6HCX2_TENMO</name>
<feature type="coiled-coil region" evidence="1">
    <location>
        <begin position="188"/>
        <end position="266"/>
    </location>
</feature>
<feature type="compositionally biased region" description="Basic and acidic residues" evidence="2">
    <location>
        <begin position="35"/>
        <end position="44"/>
    </location>
</feature>
<evidence type="ECO:0000313" key="4">
    <source>
        <dbReference type="Proteomes" id="UP000719412"/>
    </source>
</evidence>
<sequence>MLWFNRGHGSNVTFLRFCQGSVEAFLEEKKKRKRTGEGRTGRQGEEEEEAFQESKKTARSPEVEKKTDREMEMILEKLEEMKVEIREEIKELRKENQERRLEKARFEEQHVEKVVVELKEAIEKATTKKEIIVKEAKGVGRKNEWWDKEFEQLKKEAVKELREWKRTKIDRNRFQEAKRRYLQKERCREKKNQKREGEEKEIKKIRTEKEWGNKMQERKEYFMKLLERKKEEGKAETEMEKNQKEPEETEIRVEEVERQMRKLKKKKTPGRDGVQNEVWMYGTEGILERMVKLMNAVWSSWTAVPEKWTAVSEKWTAVPEKRRQSQRRLTSLSLKSNDSFEFECLNSYLYIKDAKSYFDEPREKLSPRALCGRGKTISRSSKDFVAKVYTTFCVQSENL</sequence>
<gene>
    <name evidence="3" type="ORF">GEV33_010644</name>
</gene>
<keyword evidence="1" id="KW-0175">Coiled coil</keyword>
<comment type="caution">
    <text evidence="3">The sequence shown here is derived from an EMBL/GenBank/DDBJ whole genome shotgun (WGS) entry which is preliminary data.</text>
</comment>
<accession>A0A8J6HCX2</accession>
<keyword evidence="4" id="KW-1185">Reference proteome</keyword>
<feature type="compositionally biased region" description="Basic and acidic residues" evidence="2">
    <location>
        <begin position="52"/>
        <end position="69"/>
    </location>
</feature>
<proteinExistence type="predicted"/>
<evidence type="ECO:0000256" key="2">
    <source>
        <dbReference type="SAM" id="MobiDB-lite"/>
    </source>
</evidence>
<organism evidence="3 4">
    <name type="scientific">Tenebrio molitor</name>
    <name type="common">Yellow mealworm beetle</name>
    <dbReference type="NCBI Taxonomy" id="7067"/>
    <lineage>
        <taxon>Eukaryota</taxon>
        <taxon>Metazoa</taxon>
        <taxon>Ecdysozoa</taxon>
        <taxon>Arthropoda</taxon>
        <taxon>Hexapoda</taxon>
        <taxon>Insecta</taxon>
        <taxon>Pterygota</taxon>
        <taxon>Neoptera</taxon>
        <taxon>Endopterygota</taxon>
        <taxon>Coleoptera</taxon>
        <taxon>Polyphaga</taxon>
        <taxon>Cucujiformia</taxon>
        <taxon>Tenebrionidae</taxon>
        <taxon>Tenebrio</taxon>
    </lineage>
</organism>
<reference evidence="3" key="2">
    <citation type="submission" date="2021-08" db="EMBL/GenBank/DDBJ databases">
        <authorList>
            <person name="Eriksson T."/>
        </authorList>
    </citation>
    <scope>NUCLEOTIDE SEQUENCE</scope>
    <source>
        <strain evidence="3">Stoneville</strain>
        <tissue evidence="3">Whole head</tissue>
    </source>
</reference>
<evidence type="ECO:0000256" key="1">
    <source>
        <dbReference type="SAM" id="Coils"/>
    </source>
</evidence>
<dbReference type="EMBL" id="JABDTM020026257">
    <property type="protein sequence ID" value="KAH0812146.1"/>
    <property type="molecule type" value="Genomic_DNA"/>
</dbReference>